<dbReference type="InterPro" id="IPR052341">
    <property type="entry name" value="LOG_family_nucleotidases"/>
</dbReference>
<evidence type="ECO:0008006" key="3">
    <source>
        <dbReference type="Google" id="ProtNLM"/>
    </source>
</evidence>
<dbReference type="Proteomes" id="UP001500683">
    <property type="component" value="Unassembled WGS sequence"/>
</dbReference>
<dbReference type="EMBL" id="BAAAZG010000005">
    <property type="protein sequence ID" value="GAA4062815.1"/>
    <property type="molecule type" value="Genomic_DNA"/>
</dbReference>
<name>A0ABP7VAQ0_9ACTN</name>
<reference evidence="2" key="1">
    <citation type="journal article" date="2019" name="Int. J. Syst. Evol. Microbiol.">
        <title>The Global Catalogue of Microorganisms (GCM) 10K type strain sequencing project: providing services to taxonomists for standard genome sequencing and annotation.</title>
        <authorList>
            <consortium name="The Broad Institute Genomics Platform"/>
            <consortium name="The Broad Institute Genome Sequencing Center for Infectious Disease"/>
            <person name="Wu L."/>
            <person name="Ma J."/>
        </authorList>
    </citation>
    <scope>NUCLEOTIDE SEQUENCE [LARGE SCALE GENOMIC DNA]</scope>
    <source>
        <strain evidence="2">JCM 16702</strain>
    </source>
</reference>
<dbReference type="RefSeq" id="WP_344942832.1">
    <property type="nucleotide sequence ID" value="NZ_BAAAZG010000005.1"/>
</dbReference>
<evidence type="ECO:0000313" key="1">
    <source>
        <dbReference type="EMBL" id="GAA4062815.1"/>
    </source>
</evidence>
<dbReference type="InterPro" id="IPR041164">
    <property type="entry name" value="LDcluster4"/>
</dbReference>
<dbReference type="Pfam" id="PF18306">
    <property type="entry name" value="LDcluster4"/>
    <property type="match status" value="1"/>
</dbReference>
<dbReference type="SUPFAM" id="SSF102405">
    <property type="entry name" value="MCP/YpsA-like"/>
    <property type="match status" value="1"/>
</dbReference>
<comment type="caution">
    <text evidence="1">The sequence shown here is derived from an EMBL/GenBank/DDBJ whole genome shotgun (WGS) entry which is preliminary data.</text>
</comment>
<dbReference type="PANTHER" id="PTHR43393:SF3">
    <property type="entry name" value="LYSINE DECARBOXYLASE-LIKE PROTEIN"/>
    <property type="match status" value="1"/>
</dbReference>
<accession>A0ABP7VAQ0</accession>
<proteinExistence type="predicted"/>
<keyword evidence="2" id="KW-1185">Reference proteome</keyword>
<gene>
    <name evidence="1" type="ORF">GCM10022214_15230</name>
</gene>
<organism evidence="1 2">
    <name type="scientific">Actinomadura miaoliensis</name>
    <dbReference type="NCBI Taxonomy" id="430685"/>
    <lineage>
        <taxon>Bacteria</taxon>
        <taxon>Bacillati</taxon>
        <taxon>Actinomycetota</taxon>
        <taxon>Actinomycetes</taxon>
        <taxon>Streptosporangiales</taxon>
        <taxon>Thermomonosporaceae</taxon>
        <taxon>Actinomadura</taxon>
    </lineage>
</organism>
<protein>
    <recommendedName>
        <fullName evidence="3">TIGR00725 family protein</fullName>
    </recommendedName>
</protein>
<evidence type="ECO:0000313" key="2">
    <source>
        <dbReference type="Proteomes" id="UP001500683"/>
    </source>
</evidence>
<dbReference type="Gene3D" id="3.40.50.450">
    <property type="match status" value="1"/>
</dbReference>
<sequence>MAVQVAVCGPRECSRTEWERAREVGRLLAERGAVVVCGGYGGVMAAVAAGAYRAGGVVVGVLSADDRVGACEDLTVVLPTGLGEARNNVIVNAADAVIVVGGSWGTLSEVALAVRRGGVPVVQLGGWQVLDEHGRPLDAVRRAATAAEALDRTGLWP</sequence>
<dbReference type="PANTHER" id="PTHR43393">
    <property type="entry name" value="CYTOKININ RIBOSIDE 5'-MONOPHOSPHATE PHOSPHORIBOHYDROLASE"/>
    <property type="match status" value="1"/>
</dbReference>